<dbReference type="InterPro" id="IPR002301">
    <property type="entry name" value="Ile-tRNA-ligase"/>
</dbReference>
<dbReference type="CDD" id="cd00818">
    <property type="entry name" value="IleRS_core"/>
    <property type="match status" value="1"/>
</dbReference>
<feature type="short sequence motif" description="'HIGH' region" evidence="10">
    <location>
        <begin position="47"/>
        <end position="57"/>
    </location>
</feature>
<dbReference type="InterPro" id="IPR050081">
    <property type="entry name" value="Ile-tRNA_ligase"/>
</dbReference>
<keyword evidence="2 10" id="KW-0963">Cytoplasm</keyword>
<dbReference type="InterPro" id="IPR001412">
    <property type="entry name" value="aa-tRNA-synth_I_CS"/>
</dbReference>
<evidence type="ECO:0000313" key="14">
    <source>
        <dbReference type="Proteomes" id="UP000019450"/>
    </source>
</evidence>
<feature type="binding site" evidence="10">
    <location>
        <position position="866"/>
    </location>
    <ligand>
        <name>Zn(2+)</name>
        <dbReference type="ChEBI" id="CHEBI:29105"/>
    </ligand>
</feature>
<dbReference type="SUPFAM" id="SSF47323">
    <property type="entry name" value="Anticodon-binding domain of a subclass of class I aminoacyl-tRNA synthetases"/>
    <property type="match status" value="1"/>
</dbReference>
<evidence type="ECO:0000256" key="10">
    <source>
        <dbReference type="HAMAP-Rule" id="MF_02002"/>
    </source>
</evidence>
<dbReference type="PRINTS" id="PR00984">
    <property type="entry name" value="TRNASYNTHILE"/>
</dbReference>
<comment type="function">
    <text evidence="8 10">Catalyzes the attachment of isoleucine to tRNA(Ile). As IleRS can inadvertently accommodate and process structurally similar amino acids such as valine, to avoid such errors it has two additional distinct tRNA(Ile)-dependent editing activities. One activity is designated as 'pretransfer' editing and involves the hydrolysis of activated Val-AMP. The other activity is designated 'posttransfer' editing and involves deacylation of mischarged Val-tRNA(Ile).</text>
</comment>
<keyword evidence="7 10" id="KW-0030">Aminoacyl-tRNA synthetase</keyword>
<feature type="short sequence motif" description="'KMSKS' region" evidence="10">
    <location>
        <begin position="566"/>
        <end position="570"/>
    </location>
</feature>
<evidence type="ECO:0000256" key="3">
    <source>
        <dbReference type="ARBA" id="ARBA00022598"/>
    </source>
</evidence>
<dbReference type="SUPFAM" id="SSF50677">
    <property type="entry name" value="ValRS/IleRS/LeuRS editing domain"/>
    <property type="match status" value="1"/>
</dbReference>
<comment type="catalytic activity">
    <reaction evidence="9 10">
        <text>tRNA(Ile) + L-isoleucine + ATP = L-isoleucyl-tRNA(Ile) + AMP + diphosphate</text>
        <dbReference type="Rhea" id="RHEA:11060"/>
        <dbReference type="Rhea" id="RHEA-COMP:9666"/>
        <dbReference type="Rhea" id="RHEA-COMP:9695"/>
        <dbReference type="ChEBI" id="CHEBI:30616"/>
        <dbReference type="ChEBI" id="CHEBI:33019"/>
        <dbReference type="ChEBI" id="CHEBI:58045"/>
        <dbReference type="ChEBI" id="CHEBI:78442"/>
        <dbReference type="ChEBI" id="CHEBI:78528"/>
        <dbReference type="ChEBI" id="CHEBI:456215"/>
        <dbReference type="EC" id="6.1.1.5"/>
    </reaction>
</comment>
<dbReference type="STRING" id="1427984.X271_00260"/>
<dbReference type="Gene3D" id="1.10.730.20">
    <property type="match status" value="1"/>
</dbReference>
<dbReference type="Pfam" id="PF00133">
    <property type="entry name" value="tRNA-synt_1"/>
    <property type="match status" value="1"/>
</dbReference>
<proteinExistence type="inferred from homology"/>
<dbReference type="GO" id="GO:0002161">
    <property type="term" value="F:aminoacyl-tRNA deacylase activity"/>
    <property type="evidence" value="ECO:0007669"/>
    <property type="project" value="InterPro"/>
</dbReference>
<dbReference type="GO" id="GO:0005524">
    <property type="term" value="F:ATP binding"/>
    <property type="evidence" value="ECO:0007669"/>
    <property type="project" value="UniProtKB-UniRule"/>
</dbReference>
<dbReference type="PANTHER" id="PTHR42765:SF1">
    <property type="entry name" value="ISOLEUCINE--TRNA LIGASE, MITOCHONDRIAL"/>
    <property type="match status" value="1"/>
</dbReference>
<dbReference type="Pfam" id="PF08264">
    <property type="entry name" value="Anticodon_1"/>
    <property type="match status" value="1"/>
</dbReference>
<feature type="domain" description="Aminoacyl-tRNA synthetase class Ia" evidence="11">
    <location>
        <begin position="22"/>
        <end position="603"/>
    </location>
</feature>
<sequence length="873" mass="103453">MPKTDFEMKGNLPKKDGKFILFWEKNLDFKNNYKNNQNKFILHDGPPYANGDLHLGHAVNKILKDVVIRHNLLLGKKVEWKLGWDTHGLPIEVAVKKMNLLKKVESNKDFLDIYYSFALEQVNKQQEQFRKFALYTNFKDKYLTLDKNYETKELEVFFKMFNKGFIYQDFKPVYWSWSSKTALAEAEVEYQKIKEEAIFVAFKLKEENLYFVIWTTTPWSLAANVAIAFNPKINYVISEFNKKQIVIAKDLIPFLNKKWNTNLKILKNIDLNKYFKKELINPLNKNNSFLIKGNHVTIKEGTGLVHTAGGHGLDDFIIVKENNLPIIVVVDEIGKMINAGKYNDLFYQKASKQIIIDLEKENNLIFKEEIEHSIPIDWRTKKSLIYRATKQWFVSIHKIKNSLIKELDNVNWYPEWGKNRLTKMIENREDWCISRQRIWGVPIPIIYDQDNKVIKSIKLQQNILKIFKKSGKIAWYNEDIESFLPSEIKYNNKMRKETDILDVWFDSGSSHNYVLGKIQADLYLEGNDQYRGWFNSSLITSFIKNEKAPYKNIFTHGFVVDDKNNKMSKSLNNGISPLKIIEENGIDILRLWVLENDYFSNLKYSKEILQQIQIDYRKIRNTIRFLLGNLNDFKKEFLIKDYKLSLISKMIIYELNNSQSKINQNNQNYNYYFKVKEIINQLNTGFISYYLDYIKDVVYIEKQNSNKRIEGQFILKKIFDYIIYNFASIIPVTIEEAYQSFIKNQEKSIFQTIYPKFILNPNDKKEYLWKEFNLIRSEVNKEIEKLRLSKIINRSQEAKIEINLPSNLEKFINKELKNWLMVGEIKINPSRELKVKAEKFKEGIKCSRCWKLFKKEQIDGDICLSCKEIINGN</sequence>
<dbReference type="PROSITE" id="PS00178">
    <property type="entry name" value="AA_TRNA_LIGASE_I"/>
    <property type="match status" value="1"/>
</dbReference>
<evidence type="ECO:0000256" key="1">
    <source>
        <dbReference type="ARBA" id="ARBA00006887"/>
    </source>
</evidence>
<comment type="cofactor">
    <cofactor evidence="10">
        <name>Zn(2+)</name>
        <dbReference type="ChEBI" id="CHEBI:29105"/>
    </cofactor>
    <text evidence="10">Binds 1 zinc ion per subunit.</text>
</comment>
<dbReference type="HAMAP" id="MF_02002">
    <property type="entry name" value="Ile_tRNA_synth_type1"/>
    <property type="match status" value="1"/>
</dbReference>
<keyword evidence="10" id="KW-0862">Zinc</keyword>
<dbReference type="InterPro" id="IPR009080">
    <property type="entry name" value="tRNAsynth_Ia_anticodon-bd"/>
</dbReference>
<keyword evidence="3 10" id="KW-0436">Ligase</keyword>
<dbReference type="HOGENOM" id="CLU_001493_7_0_14"/>
<feature type="binding site" evidence="10">
    <location>
        <position position="846"/>
    </location>
    <ligand>
        <name>Zn(2+)</name>
        <dbReference type="ChEBI" id="CHEBI:29105"/>
    </ligand>
</feature>
<dbReference type="Gene3D" id="3.40.50.620">
    <property type="entry name" value="HUPs"/>
    <property type="match status" value="2"/>
</dbReference>
<evidence type="ECO:0000256" key="4">
    <source>
        <dbReference type="ARBA" id="ARBA00022741"/>
    </source>
</evidence>
<dbReference type="GO" id="GO:0004822">
    <property type="term" value="F:isoleucine-tRNA ligase activity"/>
    <property type="evidence" value="ECO:0007669"/>
    <property type="project" value="UniProtKB-UniRule"/>
</dbReference>
<dbReference type="GO" id="GO:0008270">
    <property type="term" value="F:zinc ion binding"/>
    <property type="evidence" value="ECO:0007669"/>
    <property type="project" value="UniProtKB-UniRule"/>
</dbReference>
<evidence type="ECO:0000259" key="11">
    <source>
        <dbReference type="Pfam" id="PF00133"/>
    </source>
</evidence>
<feature type="binding site" evidence="10">
    <location>
        <position position="849"/>
    </location>
    <ligand>
        <name>Zn(2+)</name>
        <dbReference type="ChEBI" id="CHEBI:29105"/>
    </ligand>
</feature>
<keyword evidence="6 10" id="KW-0648">Protein biosynthesis</keyword>
<dbReference type="PATRIC" id="fig|1427984.3.peg.248"/>
<dbReference type="EC" id="6.1.1.5" evidence="10"/>
<dbReference type="KEGG" id="hcr:X271_00260"/>
<dbReference type="InterPro" id="IPR013155">
    <property type="entry name" value="M/V/L/I-tRNA-synth_anticd-bd"/>
</dbReference>
<dbReference type="InterPro" id="IPR014729">
    <property type="entry name" value="Rossmann-like_a/b/a_fold"/>
</dbReference>
<organism evidence="13 14">
    <name type="scientific">Candidatus Hepatoplasma crinochetorum Av</name>
    <dbReference type="NCBI Taxonomy" id="1427984"/>
    <lineage>
        <taxon>Bacteria</taxon>
        <taxon>Bacillati</taxon>
        <taxon>Mycoplasmatota</taxon>
        <taxon>Mollicutes</taxon>
        <taxon>Candidatus Hepatoplasmataceae</taxon>
        <taxon>Candidatus Hepatoplasma</taxon>
    </lineage>
</organism>
<feature type="binding site" evidence="10">
    <location>
        <position position="863"/>
    </location>
    <ligand>
        <name>Zn(2+)</name>
        <dbReference type="ChEBI" id="CHEBI:29105"/>
    </ligand>
</feature>
<evidence type="ECO:0000256" key="8">
    <source>
        <dbReference type="ARBA" id="ARBA00025217"/>
    </source>
</evidence>
<feature type="binding site" evidence="10">
    <location>
        <position position="569"/>
    </location>
    <ligand>
        <name>ATP</name>
        <dbReference type="ChEBI" id="CHEBI:30616"/>
    </ligand>
</feature>
<gene>
    <name evidence="10 13" type="primary">ileS</name>
    <name evidence="13" type="ORF">X271_00260</name>
</gene>
<dbReference type="InterPro" id="IPR023585">
    <property type="entry name" value="Ile-tRNA-ligase_type1"/>
</dbReference>
<evidence type="ECO:0000313" key="13">
    <source>
        <dbReference type="EMBL" id="AHK22366.1"/>
    </source>
</evidence>
<evidence type="ECO:0000256" key="5">
    <source>
        <dbReference type="ARBA" id="ARBA00022840"/>
    </source>
</evidence>
<comment type="similarity">
    <text evidence="1 10">Belongs to the class-I aminoacyl-tRNA synthetase family. IleS type 1 subfamily.</text>
</comment>
<dbReference type="eggNOG" id="COG0060">
    <property type="taxonomic scope" value="Bacteria"/>
</dbReference>
<keyword evidence="4 10" id="KW-0547">Nucleotide-binding</keyword>
<protein>
    <recommendedName>
        <fullName evidence="10">Isoleucine--tRNA ligase</fullName>
        <ecNumber evidence="10">6.1.1.5</ecNumber>
    </recommendedName>
    <alternativeName>
        <fullName evidence="10">Isoleucyl-tRNA synthetase</fullName>
        <shortName evidence="10">IleRS</shortName>
    </alternativeName>
</protein>
<feature type="domain" description="Methionyl/Valyl/Leucyl/Isoleucyl-tRNA synthetase anticodon-binding" evidence="12">
    <location>
        <begin position="649"/>
        <end position="802"/>
    </location>
</feature>
<keyword evidence="14" id="KW-1185">Reference proteome</keyword>
<accession>W8GMW0</accession>
<dbReference type="NCBIfam" id="TIGR00392">
    <property type="entry name" value="ileS"/>
    <property type="match status" value="1"/>
</dbReference>
<comment type="domain">
    <text evidence="10">IleRS has two distinct active sites: one for aminoacylation and one for editing. The misactivated valine is translocated from the active site to the editing site, which sterically excludes the correctly activated isoleucine. The single editing site contains two valyl binding pockets, one specific for each substrate (Val-AMP or Val-tRNA(Ile)).</text>
</comment>
<dbReference type="Proteomes" id="UP000019450">
    <property type="component" value="Chromosome"/>
</dbReference>
<comment type="subcellular location">
    <subcellularLocation>
        <location evidence="10">Cytoplasm</location>
    </subcellularLocation>
</comment>
<evidence type="ECO:0000256" key="9">
    <source>
        <dbReference type="ARBA" id="ARBA00048359"/>
    </source>
</evidence>
<feature type="binding site" evidence="10">
    <location>
        <position position="525"/>
    </location>
    <ligand>
        <name>L-isoleucyl-5'-AMP</name>
        <dbReference type="ChEBI" id="CHEBI:178002"/>
    </ligand>
</feature>
<comment type="subunit">
    <text evidence="10">Monomer.</text>
</comment>
<dbReference type="PANTHER" id="PTHR42765">
    <property type="entry name" value="SOLEUCYL-TRNA SYNTHETASE"/>
    <property type="match status" value="1"/>
</dbReference>
<dbReference type="EMBL" id="CP006932">
    <property type="protein sequence ID" value="AHK22366.1"/>
    <property type="molecule type" value="Genomic_DNA"/>
</dbReference>
<dbReference type="GO" id="GO:0005829">
    <property type="term" value="C:cytosol"/>
    <property type="evidence" value="ECO:0007669"/>
    <property type="project" value="TreeGrafter"/>
</dbReference>
<reference evidence="13 14" key="1">
    <citation type="journal article" date="2014" name="Genome Biol. Evol.">
        <title>Phylogenomics of "Candidatus Hepatoplasma crinochetorum," a Lineage of Mollicutes Associated with Noninsect Arthropods.</title>
        <authorList>
            <person name="Leclercq S."/>
            <person name="Dittmer J."/>
            <person name="Bouchon D."/>
            <person name="Cordaux R."/>
        </authorList>
    </citation>
    <scope>NUCLEOTIDE SEQUENCE [LARGE SCALE GENOMIC DNA]</scope>
    <source>
        <strain evidence="13 14">Av</strain>
    </source>
</reference>
<dbReference type="InterPro" id="IPR002300">
    <property type="entry name" value="aa-tRNA-synth_Ia"/>
</dbReference>
<keyword evidence="10" id="KW-0479">Metal-binding</keyword>
<evidence type="ECO:0000256" key="6">
    <source>
        <dbReference type="ARBA" id="ARBA00022917"/>
    </source>
</evidence>
<dbReference type="GO" id="GO:0006428">
    <property type="term" value="P:isoleucyl-tRNA aminoacylation"/>
    <property type="evidence" value="ECO:0007669"/>
    <property type="project" value="UniProtKB-UniRule"/>
</dbReference>
<evidence type="ECO:0000256" key="7">
    <source>
        <dbReference type="ARBA" id="ARBA00023146"/>
    </source>
</evidence>
<name>W8GMW0_9MOLU</name>
<dbReference type="AlphaFoldDB" id="W8GMW0"/>
<keyword evidence="5 10" id="KW-0067">ATP-binding</keyword>
<dbReference type="SUPFAM" id="SSF52374">
    <property type="entry name" value="Nucleotidylyl transferase"/>
    <property type="match status" value="1"/>
</dbReference>
<evidence type="ECO:0000259" key="12">
    <source>
        <dbReference type="Pfam" id="PF08264"/>
    </source>
</evidence>
<dbReference type="InterPro" id="IPR009008">
    <property type="entry name" value="Val/Leu/Ile-tRNA-synth_edit"/>
</dbReference>
<evidence type="ECO:0000256" key="2">
    <source>
        <dbReference type="ARBA" id="ARBA00022490"/>
    </source>
</evidence>